<dbReference type="InterPro" id="IPR017907">
    <property type="entry name" value="Znf_RING_CS"/>
</dbReference>
<dbReference type="PROSITE" id="PS00518">
    <property type="entry name" value="ZF_RING_1"/>
    <property type="match status" value="1"/>
</dbReference>
<keyword evidence="2 4" id="KW-0863">Zinc-finger</keyword>
<evidence type="ECO:0000256" key="1">
    <source>
        <dbReference type="ARBA" id="ARBA00022723"/>
    </source>
</evidence>
<accession>G1N384</accession>
<dbReference type="PANTHER" id="PTHR22605">
    <property type="entry name" value="RZ-TYPE DOMAIN-CONTAINING PROTEIN"/>
    <property type="match status" value="1"/>
</dbReference>
<sequence length="1888" mass="214479">METGQMVVLLNLQNLYESLYDALNQYYVYLAGQKYVDLGLGTHRVKCRVHPKFRLIVIEEKDVVYKHFPIPLINRLEKHYLDISTVLDKEQREKVKELKKWVRDFVAVDTREHLMNQQNYSPSDVFVGYHSDTCASVVLQITERLKATCPPSQLMARVKAEAQLALLNCATPDSVIRLCNSGGLFRTNSLAYVYFKQQQHSSFADFLRAHICSGSECQTVFTEVTTFSRLLTSADSAYLEKEVQGKAQRPQILFLQQFDTEYSFLKGIRDFLEATSGNKVLIIQADFEDGSQNAQLVASAKYTVVNEINKANLGECSVFVYFIMKLTRVEGGTSYVGFHGGLWQSVHIDDLRRSKDMISDMSVLQNLTISQMLSEDLGKAKGDGEEEEEREGEDEASVPAAEHCEVSGMYLFAPHFFVSAAGKGEVLDIVVLLRSCVQSAVGMLRDQNENLSRSRKRIEILLSLLSKENASFLKTTRARLSSLLKKQEENSFQPRNWVLRAASNLGALQEAGTFRHTLWKRVQKAITEFLALLIAVIDRNGNLELLARPAPEWVTNLWMFIFSDTKLLTVPSGGEIILVQNSMMVSADAGNKMPFSWRIKEYLDEMWLKAQYIQNTEGEHLNFMDIFQKTALGEFLSALTEGERLELFQCYLTDFIVLTIGVSSTEELQCLQLAFLSCIEEWKAASPRRQEAVPCLPWVHLGYNQFKSRLQNFSRILAVHPRAVDSLLNLKEDGMSHPNMVLDILAAIVCAEELESQMETAQPEMWLQKVKNLQMPIEFICKDKFLQRSDTWCQRTCWNRVFCMSLFIEHVLLGTSALMPEVEKLVKNHTLLLAKRFDEGSDMKTHPTFVAVIKVLCKCKEEISSRHELKPCSICHGELKDPVELCCSHAFCEKCIRSWLIPAHMHCPLCRVAVEDDNLTVNKELSAAIAKNALFRQRCNNFFIDVVTTMCFKDNEPPDTAVIQELLNLLFVYRDFLEDSDHPAAYTKLLSPFDEEVDETPVIRSVMLKLLLKYRTRPGGGEETLPGKREEACNGGTVQLGVPSGNSATGKEEKVCLEMALSCQSSVSSNALLILLSLMDNITVVLFLSNMCFQQTYAVTEFIQNSEVLSSPDMQNFAMSLVMNTLPSVLSVDPQSFSNNGALIEMAVHTMAVLLCGQNPILQPLRNLAFSPHIMQHSFLPTMPEDLLAQARTWKGLEGLHMYCKCLPCQVGRCIECGLEVGGLNHNKLPGFTEFRSTEDRTQTGHILGDAQHRRGQAVSDRSMTPAVFVLIRLLTHLTMLLGATKDPQSLRNIIKPQVRNSVTFLQQHIQEDLAQLTRILGKSVDETINILHLVLSSLLKDQHPEQGPVQFDGVLSTKEKRNKWEEIIASTVVVPELEDLDKKLLKLNEQIHEDERISSNPVVKIVYGDPVTFLSQLPKDSHIHHSKMWSSRKRISVENLGHVVQQMNAKDTVPLLWKFLQKETELRLVKYLPEILALQRDLVRLFQNISDAKRCTIREFLSEPVSGEKMLRVDVFLSVWNKLRSSLDTNGEFKLPKGYCDADLTLDSKLEVLLPRRQGLGLCSTALVSYLISLQNDFIHSVNKHIKEDDRYLISPSEVADLHLISYEVERDLIPLILSNCQYSMEKGGETLQHVDLERIQQQVISKFLQGKPLITLTGIPTLVYRHDWNYEELFNDIKNKHALPSSVMNAISGELQSYSDVCDALSVTEIALEFLAMAGENTEMLLTDYIENVLQMGDQTNSHVLQALRRCHLKHIIALWHLLSTHKSEQLLRLRRDPFEDISTEYKADLSPEMAKLLNTYLVHSRLETFLQELHKMIILKLKRVRSADEFRPTWGVKESLIPLLDEKDSELAEELQDMFPDEIHLSHVAATWKAAAIFKRERRES</sequence>
<evidence type="ECO:0000256" key="5">
    <source>
        <dbReference type="SAM" id="MobiDB-lite"/>
    </source>
</evidence>
<dbReference type="GeneTree" id="ENSGT00630000089884"/>
<dbReference type="CDD" id="cd16561">
    <property type="entry name" value="RING-HC_RNF213"/>
    <property type="match status" value="1"/>
</dbReference>
<dbReference type="Bgee" id="ENSMGAG00000006176">
    <property type="expression patterns" value="Expressed in bursa of Fabricius and 11 other cell types or tissues"/>
</dbReference>
<dbReference type="PANTHER" id="PTHR22605:SF16">
    <property type="entry name" value="E3 UBIQUITIN-PROTEIN LIGASE RNF213"/>
    <property type="match status" value="1"/>
</dbReference>
<dbReference type="HOGENOM" id="CLU_258746_0_0_1"/>
<evidence type="ECO:0000259" key="6">
    <source>
        <dbReference type="PROSITE" id="PS50089"/>
    </source>
</evidence>
<keyword evidence="8" id="KW-1185">Reference proteome</keyword>
<dbReference type="InterPro" id="IPR018957">
    <property type="entry name" value="Znf_C3HC4_RING-type"/>
</dbReference>
<dbReference type="SUPFAM" id="SSF57850">
    <property type="entry name" value="RING/U-box"/>
    <property type="match status" value="1"/>
</dbReference>
<reference evidence="7" key="3">
    <citation type="submission" date="2025-09" db="UniProtKB">
        <authorList>
            <consortium name="Ensembl"/>
        </authorList>
    </citation>
    <scope>IDENTIFICATION</scope>
</reference>
<feature type="domain" description="RING-type" evidence="6">
    <location>
        <begin position="872"/>
        <end position="911"/>
    </location>
</feature>
<dbReference type="GO" id="GO:0008270">
    <property type="term" value="F:zinc ion binding"/>
    <property type="evidence" value="ECO:0007669"/>
    <property type="project" value="UniProtKB-KW"/>
</dbReference>
<reference evidence="7 8" key="1">
    <citation type="journal article" date="2010" name="PLoS Biol.">
        <title>Multi-platform next-generation sequencing of the domestic turkey (Meleagris gallopavo): genome assembly and analysis.</title>
        <authorList>
            <person name="Dalloul R.A."/>
            <person name="Long J.A."/>
            <person name="Zimin A.V."/>
            <person name="Aslam L."/>
            <person name="Beal K."/>
            <person name="Blomberg L.A."/>
            <person name="Bouffard P."/>
            <person name="Burt D.W."/>
            <person name="Crasta O."/>
            <person name="Crooijmans R.P."/>
            <person name="Cooper K."/>
            <person name="Coulombe R.A."/>
            <person name="De S."/>
            <person name="Delany M.E."/>
            <person name="Dodgson J.B."/>
            <person name="Dong J.J."/>
            <person name="Evans C."/>
            <person name="Frederickson K.M."/>
            <person name="Flicek P."/>
            <person name="Florea L."/>
            <person name="Folkerts O."/>
            <person name="Groenen M.A."/>
            <person name="Harkins T.T."/>
            <person name="Herrero J."/>
            <person name="Hoffmann S."/>
            <person name="Megens H.J."/>
            <person name="Jiang A."/>
            <person name="de Jong P."/>
            <person name="Kaiser P."/>
            <person name="Kim H."/>
            <person name="Kim K.W."/>
            <person name="Kim S."/>
            <person name="Langenberger D."/>
            <person name="Lee M.K."/>
            <person name="Lee T."/>
            <person name="Mane S."/>
            <person name="Marcais G."/>
            <person name="Marz M."/>
            <person name="McElroy A.P."/>
            <person name="Modise T."/>
            <person name="Nefedov M."/>
            <person name="Notredame C."/>
            <person name="Paton I.R."/>
            <person name="Payne W.S."/>
            <person name="Pertea G."/>
            <person name="Prickett D."/>
            <person name="Puiu D."/>
            <person name="Qioa D."/>
            <person name="Raineri E."/>
            <person name="Ruffier M."/>
            <person name="Salzberg S.L."/>
            <person name="Schatz M.C."/>
            <person name="Scheuring C."/>
            <person name="Schmidt C.J."/>
            <person name="Schroeder S."/>
            <person name="Searle S.M."/>
            <person name="Smith E.J."/>
            <person name="Smith J."/>
            <person name="Sonstegard T.S."/>
            <person name="Stadler P.F."/>
            <person name="Tafer H."/>
            <person name="Tu Z.J."/>
            <person name="Van Tassell C.P."/>
            <person name="Vilella A.J."/>
            <person name="Williams K.P."/>
            <person name="Yorke J.A."/>
            <person name="Zhang L."/>
            <person name="Zhang H.B."/>
            <person name="Zhang X."/>
            <person name="Zhang Y."/>
            <person name="Reed K.M."/>
        </authorList>
    </citation>
    <scope>NUCLEOTIDE SEQUENCE [LARGE SCALE GENOMIC DNA]</scope>
</reference>
<keyword evidence="3" id="KW-0862">Zinc</keyword>
<dbReference type="GO" id="GO:0006511">
    <property type="term" value="P:ubiquitin-dependent protein catabolic process"/>
    <property type="evidence" value="ECO:0007669"/>
    <property type="project" value="TreeGrafter"/>
</dbReference>
<dbReference type="Proteomes" id="UP000001645">
    <property type="component" value="Chromosome 20"/>
</dbReference>
<dbReference type="Gene3D" id="3.30.40.10">
    <property type="entry name" value="Zinc/RING finger domain, C3HC4 (zinc finger)"/>
    <property type="match status" value="1"/>
</dbReference>
<dbReference type="InterPro" id="IPR013083">
    <property type="entry name" value="Znf_RING/FYVE/PHD"/>
</dbReference>
<dbReference type="GO" id="GO:0002040">
    <property type="term" value="P:sprouting angiogenesis"/>
    <property type="evidence" value="ECO:0007669"/>
    <property type="project" value="TreeGrafter"/>
</dbReference>
<dbReference type="Pfam" id="PF00097">
    <property type="entry name" value="zf-C3HC4"/>
    <property type="match status" value="1"/>
</dbReference>
<reference evidence="7" key="2">
    <citation type="submission" date="2025-08" db="UniProtKB">
        <authorList>
            <consortium name="Ensembl"/>
        </authorList>
    </citation>
    <scope>IDENTIFICATION</scope>
</reference>
<keyword evidence="1" id="KW-0479">Metal-binding</keyword>
<dbReference type="InterPro" id="IPR001841">
    <property type="entry name" value="Znf_RING"/>
</dbReference>
<feature type="region of interest" description="Disordered" evidence="5">
    <location>
        <begin position="378"/>
        <end position="398"/>
    </location>
</feature>
<organism evidence="7 8">
    <name type="scientific">Meleagris gallopavo</name>
    <name type="common">Wild turkey</name>
    <dbReference type="NCBI Taxonomy" id="9103"/>
    <lineage>
        <taxon>Eukaryota</taxon>
        <taxon>Metazoa</taxon>
        <taxon>Chordata</taxon>
        <taxon>Craniata</taxon>
        <taxon>Vertebrata</taxon>
        <taxon>Euteleostomi</taxon>
        <taxon>Archelosauria</taxon>
        <taxon>Archosauria</taxon>
        <taxon>Dinosauria</taxon>
        <taxon>Saurischia</taxon>
        <taxon>Theropoda</taxon>
        <taxon>Coelurosauria</taxon>
        <taxon>Aves</taxon>
        <taxon>Neognathae</taxon>
        <taxon>Galloanserae</taxon>
        <taxon>Galliformes</taxon>
        <taxon>Phasianidae</taxon>
        <taxon>Meleagridinae</taxon>
        <taxon>Meleagris</taxon>
    </lineage>
</organism>
<dbReference type="Ensembl" id="ENSMGAT00000006905.3">
    <property type="protein sequence ID" value="ENSMGAP00000006158.3"/>
    <property type="gene ID" value="ENSMGAG00000006182.3"/>
</dbReference>
<dbReference type="GO" id="GO:2000051">
    <property type="term" value="P:negative regulation of non-canonical Wnt signaling pathway"/>
    <property type="evidence" value="ECO:0007669"/>
    <property type="project" value="TreeGrafter"/>
</dbReference>
<dbReference type="PROSITE" id="PS50089">
    <property type="entry name" value="ZF_RING_2"/>
    <property type="match status" value="1"/>
</dbReference>
<dbReference type="InterPro" id="IPR031248">
    <property type="entry name" value="RNF213"/>
</dbReference>
<dbReference type="GO" id="GO:0005730">
    <property type="term" value="C:nucleolus"/>
    <property type="evidence" value="ECO:0007669"/>
    <property type="project" value="TreeGrafter"/>
</dbReference>
<feature type="compositionally biased region" description="Acidic residues" evidence="5">
    <location>
        <begin position="384"/>
        <end position="396"/>
    </location>
</feature>
<proteinExistence type="predicted"/>
<evidence type="ECO:0000256" key="3">
    <source>
        <dbReference type="ARBA" id="ARBA00022833"/>
    </source>
</evidence>
<dbReference type="SMART" id="SM00184">
    <property type="entry name" value="RING"/>
    <property type="match status" value="1"/>
</dbReference>
<dbReference type="GO" id="GO:0005829">
    <property type="term" value="C:cytosol"/>
    <property type="evidence" value="ECO:0007669"/>
    <property type="project" value="TreeGrafter"/>
</dbReference>
<evidence type="ECO:0000313" key="7">
    <source>
        <dbReference type="Ensembl" id="ENSMGAP00000006158.3"/>
    </source>
</evidence>
<gene>
    <name evidence="7" type="primary">RNF213</name>
</gene>
<dbReference type="GO" id="GO:0016887">
    <property type="term" value="F:ATP hydrolysis activity"/>
    <property type="evidence" value="ECO:0007669"/>
    <property type="project" value="InterPro"/>
</dbReference>
<name>G1N384_MELGA</name>
<dbReference type="GO" id="GO:0016020">
    <property type="term" value="C:membrane"/>
    <property type="evidence" value="ECO:0007669"/>
    <property type="project" value="TreeGrafter"/>
</dbReference>
<protein>
    <recommendedName>
        <fullName evidence="6">RING-type domain-containing protein</fullName>
    </recommendedName>
</protein>
<evidence type="ECO:0000256" key="2">
    <source>
        <dbReference type="ARBA" id="ARBA00022771"/>
    </source>
</evidence>
<evidence type="ECO:0000256" key="4">
    <source>
        <dbReference type="PROSITE-ProRule" id="PRU00175"/>
    </source>
</evidence>
<evidence type="ECO:0000313" key="8">
    <source>
        <dbReference type="Proteomes" id="UP000001645"/>
    </source>
</evidence>
<dbReference type="GO" id="GO:0004842">
    <property type="term" value="F:ubiquitin-protein transferase activity"/>
    <property type="evidence" value="ECO:0007669"/>
    <property type="project" value="InterPro"/>
</dbReference>